<name>A0AAV4U5I7_CAEEX</name>
<organism evidence="1 2">
    <name type="scientific">Caerostris extrusa</name>
    <name type="common">Bark spider</name>
    <name type="synonym">Caerostris bankana</name>
    <dbReference type="NCBI Taxonomy" id="172846"/>
    <lineage>
        <taxon>Eukaryota</taxon>
        <taxon>Metazoa</taxon>
        <taxon>Ecdysozoa</taxon>
        <taxon>Arthropoda</taxon>
        <taxon>Chelicerata</taxon>
        <taxon>Arachnida</taxon>
        <taxon>Araneae</taxon>
        <taxon>Araneomorphae</taxon>
        <taxon>Entelegynae</taxon>
        <taxon>Araneoidea</taxon>
        <taxon>Araneidae</taxon>
        <taxon>Caerostris</taxon>
    </lineage>
</organism>
<gene>
    <name evidence="1" type="ORF">CEXT_77701</name>
</gene>
<dbReference type="AlphaFoldDB" id="A0AAV4U5I7"/>
<dbReference type="EMBL" id="BPLR01012318">
    <property type="protein sequence ID" value="GIY53034.1"/>
    <property type="molecule type" value="Genomic_DNA"/>
</dbReference>
<comment type="caution">
    <text evidence="1">The sequence shown here is derived from an EMBL/GenBank/DDBJ whole genome shotgun (WGS) entry which is preliminary data.</text>
</comment>
<sequence length="84" mass="9554">MAARTAPGSRGCLEELAEIVCPFQDPFDSVFRRFRNKTPEDATKENFDLLIPTIDSDLQLEVNETSAFISLKEGHYLSDIFRDN</sequence>
<evidence type="ECO:0000313" key="2">
    <source>
        <dbReference type="Proteomes" id="UP001054945"/>
    </source>
</evidence>
<reference evidence="1 2" key="1">
    <citation type="submission" date="2021-06" db="EMBL/GenBank/DDBJ databases">
        <title>Caerostris extrusa draft genome.</title>
        <authorList>
            <person name="Kono N."/>
            <person name="Arakawa K."/>
        </authorList>
    </citation>
    <scope>NUCLEOTIDE SEQUENCE [LARGE SCALE GENOMIC DNA]</scope>
</reference>
<dbReference type="Proteomes" id="UP001054945">
    <property type="component" value="Unassembled WGS sequence"/>
</dbReference>
<accession>A0AAV4U5I7</accession>
<protein>
    <submittedName>
        <fullName evidence="1">Uncharacterized protein</fullName>
    </submittedName>
</protein>
<proteinExistence type="predicted"/>
<keyword evidence="2" id="KW-1185">Reference proteome</keyword>
<evidence type="ECO:0000313" key="1">
    <source>
        <dbReference type="EMBL" id="GIY53034.1"/>
    </source>
</evidence>